<sequence>MNFSALYINFVAFTLLFASKYSCLEDIFIENEHVGLESEPQSPDLGPGTSEDFKFFQDPSLYNNDSSTPKDQSSVSNSTVSNSVVPPSDVKFYTLDPNDETKVVEIHSDKYTVRQNSNNPYKFQYDFADGAYCIKVKCDNTTIWRSGDFKIDEAKFVIYNTKTDRITIRDHERYVIYRLVDDTPDKQTDSEPLPAKDEPRDLDLPVQSPATYVTYVADPVKVSRQRTKPSLVAVMVSLFVLLSLMALMLIGLLLLVVRLYKVVDQIKFDIGRTETKVVL</sequence>
<keyword evidence="2" id="KW-0472">Membrane</keyword>
<evidence type="ECO:0000313" key="5">
    <source>
        <dbReference type="Proteomes" id="UP000244803"/>
    </source>
</evidence>
<evidence type="ECO:0000256" key="1">
    <source>
        <dbReference type="SAM" id="MobiDB-lite"/>
    </source>
</evidence>
<feature type="compositionally biased region" description="Low complexity" evidence="1">
    <location>
        <begin position="73"/>
        <end position="83"/>
    </location>
</feature>
<keyword evidence="2" id="KW-0812">Transmembrane</keyword>
<organism evidence="4 5">
    <name type="scientific">Theileria orientalis</name>
    <dbReference type="NCBI Taxonomy" id="68886"/>
    <lineage>
        <taxon>Eukaryota</taxon>
        <taxon>Sar</taxon>
        <taxon>Alveolata</taxon>
        <taxon>Apicomplexa</taxon>
        <taxon>Aconoidasida</taxon>
        <taxon>Piroplasmida</taxon>
        <taxon>Theileriidae</taxon>
        <taxon>Theileria</taxon>
    </lineage>
</organism>
<dbReference type="Proteomes" id="UP000244803">
    <property type="component" value="Chromosome 2"/>
</dbReference>
<reference evidence="4" key="1">
    <citation type="submission" date="2022-07" db="EMBL/GenBank/DDBJ databases">
        <title>Evaluation of T. orientalis genome assembly methods using nanopore sequencing and analysis of variation between genomes.</title>
        <authorList>
            <person name="Yam J."/>
            <person name="Micallef M.L."/>
            <person name="Liu M."/>
            <person name="Djordjevic S.P."/>
            <person name="Bogema D.R."/>
            <person name="Jenkins C."/>
        </authorList>
    </citation>
    <scope>NUCLEOTIDE SEQUENCE</scope>
    <source>
        <strain evidence="4">Fish Creek</strain>
    </source>
</reference>
<dbReference type="EMBL" id="CP056068">
    <property type="protein sequence ID" value="UKJ90735.2"/>
    <property type="molecule type" value="Genomic_DNA"/>
</dbReference>
<evidence type="ECO:0000256" key="2">
    <source>
        <dbReference type="SAM" id="Phobius"/>
    </source>
</evidence>
<feature type="signal peptide" evidence="3">
    <location>
        <begin position="1"/>
        <end position="24"/>
    </location>
</feature>
<name>A0A976M8Y4_THEOR</name>
<accession>A0A976M8Y4</accession>
<proteinExistence type="predicted"/>
<feature type="region of interest" description="Disordered" evidence="1">
    <location>
        <begin position="64"/>
        <end position="83"/>
    </location>
</feature>
<gene>
    <name evidence="4" type="ORF">MACJ_001669</name>
</gene>
<keyword evidence="3" id="KW-0732">Signal</keyword>
<evidence type="ECO:0000256" key="3">
    <source>
        <dbReference type="SAM" id="SignalP"/>
    </source>
</evidence>
<dbReference type="OrthoDB" id="10405680at2759"/>
<keyword evidence="2" id="KW-1133">Transmembrane helix</keyword>
<feature type="transmembrane region" description="Helical" evidence="2">
    <location>
        <begin position="231"/>
        <end position="257"/>
    </location>
</feature>
<protein>
    <submittedName>
        <fullName evidence="4">Uncharacterized protein</fullName>
    </submittedName>
</protein>
<evidence type="ECO:0000313" key="4">
    <source>
        <dbReference type="EMBL" id="UKJ90735.2"/>
    </source>
</evidence>
<feature type="chain" id="PRO_5036872661" evidence="3">
    <location>
        <begin position="25"/>
        <end position="279"/>
    </location>
</feature>
<dbReference type="AlphaFoldDB" id="A0A976M8Y4"/>